<dbReference type="EMBL" id="BK015008">
    <property type="protein sequence ID" value="DAD86855.1"/>
    <property type="molecule type" value="Genomic_DNA"/>
</dbReference>
<organism evidence="1">
    <name type="scientific">Siphoviridae sp. ct91l7</name>
    <dbReference type="NCBI Taxonomy" id="2826173"/>
    <lineage>
        <taxon>Viruses</taxon>
        <taxon>Duplodnaviria</taxon>
        <taxon>Heunggongvirae</taxon>
        <taxon>Uroviricota</taxon>
        <taxon>Caudoviricetes</taxon>
    </lineage>
</organism>
<accession>A0A8S5MXK5</accession>
<proteinExistence type="predicted"/>
<name>A0A8S5MXK5_9CAUD</name>
<reference evidence="1" key="1">
    <citation type="journal article" date="2021" name="Proc. Natl. Acad. Sci. U.S.A.">
        <title>A Catalog of Tens of Thousands of Viruses from Human Metagenomes Reveals Hidden Associations with Chronic Diseases.</title>
        <authorList>
            <person name="Tisza M.J."/>
            <person name="Buck C.B."/>
        </authorList>
    </citation>
    <scope>NUCLEOTIDE SEQUENCE</scope>
    <source>
        <strain evidence="1">Ct91l7</strain>
    </source>
</reference>
<protein>
    <submittedName>
        <fullName evidence="1">Uncharacterized protein</fullName>
    </submittedName>
</protein>
<sequence>MTWIHTPATCKECKHYDKDKRRCGVKECPYPARRGRR</sequence>
<evidence type="ECO:0000313" key="1">
    <source>
        <dbReference type="EMBL" id="DAD86855.1"/>
    </source>
</evidence>